<dbReference type="Proteomes" id="UP000031549">
    <property type="component" value="Unassembled WGS sequence"/>
</dbReference>
<dbReference type="RefSeq" id="WP_052325850.1">
    <property type="nucleotide sequence ID" value="NZ_JTCM02000007.1"/>
</dbReference>
<accession>A0A846H628</accession>
<evidence type="ECO:0000313" key="1">
    <source>
        <dbReference type="EMBL" id="NEU72049.1"/>
    </source>
</evidence>
<organism evidence="1 2">
    <name type="scientific">Hassallia byssoidea VB512170</name>
    <dbReference type="NCBI Taxonomy" id="1304833"/>
    <lineage>
        <taxon>Bacteria</taxon>
        <taxon>Bacillati</taxon>
        <taxon>Cyanobacteriota</taxon>
        <taxon>Cyanophyceae</taxon>
        <taxon>Nostocales</taxon>
        <taxon>Tolypothrichaceae</taxon>
        <taxon>Hassallia</taxon>
    </lineage>
</organism>
<dbReference type="AlphaFoldDB" id="A0A846H628"/>
<sequence length="66" mass="7777">MKEPTLLEKQKYQRLREIFAQARQRYLEAGGDPHHPADNRYLTDEEKKEAFELGAQVFNTQTKPQS</sequence>
<protein>
    <submittedName>
        <fullName evidence="1">Uncharacterized protein</fullName>
    </submittedName>
</protein>
<evidence type="ECO:0000313" key="2">
    <source>
        <dbReference type="Proteomes" id="UP000031549"/>
    </source>
</evidence>
<comment type="caution">
    <text evidence="1">The sequence shown here is derived from an EMBL/GenBank/DDBJ whole genome shotgun (WGS) entry which is preliminary data.</text>
</comment>
<keyword evidence="2" id="KW-1185">Reference proteome</keyword>
<proteinExistence type="predicted"/>
<dbReference type="EMBL" id="JTCM02000007">
    <property type="protein sequence ID" value="NEU72049.1"/>
    <property type="molecule type" value="Genomic_DNA"/>
</dbReference>
<gene>
    <name evidence="1" type="ORF">PI95_005550</name>
</gene>
<reference evidence="1 2" key="1">
    <citation type="journal article" date="2015" name="Genome Announc.">
        <title>Draft Genome Sequence of Cyanobacterium Hassallia byssoidea Strain VB512170, Isolated from Monuments in India.</title>
        <authorList>
            <person name="Singh D."/>
            <person name="Chandrababunaidu M.M."/>
            <person name="Panda A."/>
            <person name="Sen D."/>
            <person name="Bhattacharyya S."/>
            <person name="Adhikary S.P."/>
            <person name="Tripathy S."/>
        </authorList>
    </citation>
    <scope>NUCLEOTIDE SEQUENCE [LARGE SCALE GENOMIC DNA]</scope>
    <source>
        <strain evidence="1 2">VB512170</strain>
    </source>
</reference>
<name>A0A846H628_9CYAN</name>